<evidence type="ECO:0000313" key="2">
    <source>
        <dbReference type="EMBL" id="CRK98735.1"/>
    </source>
</evidence>
<keyword evidence="3" id="KW-1185">Reference proteome</keyword>
<organism evidence="2 3">
    <name type="scientific">Clunio marinus</name>
    <dbReference type="NCBI Taxonomy" id="568069"/>
    <lineage>
        <taxon>Eukaryota</taxon>
        <taxon>Metazoa</taxon>
        <taxon>Ecdysozoa</taxon>
        <taxon>Arthropoda</taxon>
        <taxon>Hexapoda</taxon>
        <taxon>Insecta</taxon>
        <taxon>Pterygota</taxon>
        <taxon>Neoptera</taxon>
        <taxon>Endopterygota</taxon>
        <taxon>Diptera</taxon>
        <taxon>Nematocera</taxon>
        <taxon>Chironomoidea</taxon>
        <taxon>Chironomidae</taxon>
        <taxon>Clunio</taxon>
    </lineage>
</organism>
<name>A0A1J1IEN4_9DIPT</name>
<dbReference type="AlphaFoldDB" id="A0A1J1IEN4"/>
<dbReference type="Proteomes" id="UP000183832">
    <property type="component" value="Unassembled WGS sequence"/>
</dbReference>
<dbReference type="EMBL" id="CVRI01000048">
    <property type="protein sequence ID" value="CRK98735.1"/>
    <property type="molecule type" value="Genomic_DNA"/>
</dbReference>
<protein>
    <submittedName>
        <fullName evidence="2">CLUMA_CG012260, isoform A</fullName>
    </submittedName>
</protein>
<evidence type="ECO:0000256" key="1">
    <source>
        <dbReference type="SAM" id="MobiDB-lite"/>
    </source>
</evidence>
<feature type="compositionally biased region" description="Polar residues" evidence="1">
    <location>
        <begin position="8"/>
        <end position="22"/>
    </location>
</feature>
<reference evidence="2 3" key="1">
    <citation type="submission" date="2015-04" db="EMBL/GenBank/DDBJ databases">
        <authorList>
            <person name="Syromyatnikov M.Y."/>
            <person name="Popov V.N."/>
        </authorList>
    </citation>
    <scope>NUCLEOTIDE SEQUENCE [LARGE SCALE GENOMIC DNA]</scope>
</reference>
<gene>
    <name evidence="2" type="ORF">CLUMA_CG012260</name>
</gene>
<feature type="region of interest" description="Disordered" evidence="1">
    <location>
        <begin position="1"/>
        <end position="22"/>
    </location>
</feature>
<evidence type="ECO:0000313" key="3">
    <source>
        <dbReference type="Proteomes" id="UP000183832"/>
    </source>
</evidence>
<sequence length="123" mass="14562">MLFELPINLSTDSKSHESATNLRASKTRTLEVSMESEREIESEAQRSELKQIKEKKLEFFSHKPKSKIFLTFLFIFFRPNVKLIRCVQKSQNADWFCNKILMIYRKSFAHLKHQSIEKNSAHI</sequence>
<accession>A0A1J1IEN4</accession>
<proteinExistence type="predicted"/>